<dbReference type="AlphaFoldDB" id="A0A645B2W8"/>
<dbReference type="EMBL" id="VSSQ01017469">
    <property type="protein sequence ID" value="MPM59810.1"/>
    <property type="molecule type" value="Genomic_DNA"/>
</dbReference>
<sequence>MPLTVNRALGFTASGISVITASNAGAIVSDCEEVTTVPFTVLKLIVPPVAVKGDFTVILFAPGAEARFTDAVPSPALKIISRTKSRFVPAMAISSPAVMLRGETDDITGAT</sequence>
<gene>
    <name evidence="1" type="ORF">SDC9_106656</name>
</gene>
<accession>A0A645B2W8</accession>
<protein>
    <submittedName>
        <fullName evidence="1">Uncharacterized protein</fullName>
    </submittedName>
</protein>
<comment type="caution">
    <text evidence="1">The sequence shown here is derived from an EMBL/GenBank/DDBJ whole genome shotgun (WGS) entry which is preliminary data.</text>
</comment>
<evidence type="ECO:0000313" key="1">
    <source>
        <dbReference type="EMBL" id="MPM59810.1"/>
    </source>
</evidence>
<organism evidence="1">
    <name type="scientific">bioreactor metagenome</name>
    <dbReference type="NCBI Taxonomy" id="1076179"/>
    <lineage>
        <taxon>unclassified sequences</taxon>
        <taxon>metagenomes</taxon>
        <taxon>ecological metagenomes</taxon>
    </lineage>
</organism>
<proteinExistence type="predicted"/>
<reference evidence="1" key="1">
    <citation type="submission" date="2019-08" db="EMBL/GenBank/DDBJ databases">
        <authorList>
            <person name="Kucharzyk K."/>
            <person name="Murdoch R.W."/>
            <person name="Higgins S."/>
            <person name="Loffler F."/>
        </authorList>
    </citation>
    <scope>NUCLEOTIDE SEQUENCE</scope>
</reference>
<name>A0A645B2W8_9ZZZZ</name>